<organism evidence="1">
    <name type="scientific">Anguilla anguilla</name>
    <name type="common">European freshwater eel</name>
    <name type="synonym">Muraena anguilla</name>
    <dbReference type="NCBI Taxonomy" id="7936"/>
    <lineage>
        <taxon>Eukaryota</taxon>
        <taxon>Metazoa</taxon>
        <taxon>Chordata</taxon>
        <taxon>Craniata</taxon>
        <taxon>Vertebrata</taxon>
        <taxon>Euteleostomi</taxon>
        <taxon>Actinopterygii</taxon>
        <taxon>Neopterygii</taxon>
        <taxon>Teleostei</taxon>
        <taxon>Anguilliformes</taxon>
        <taxon>Anguillidae</taxon>
        <taxon>Anguilla</taxon>
    </lineage>
</organism>
<reference evidence="1" key="2">
    <citation type="journal article" date="2015" name="Fish Shellfish Immunol.">
        <title>Early steps in the European eel (Anguilla anguilla)-Vibrio vulnificus interaction in the gills: Role of the RtxA13 toxin.</title>
        <authorList>
            <person name="Callol A."/>
            <person name="Pajuelo D."/>
            <person name="Ebbesson L."/>
            <person name="Teles M."/>
            <person name="MacKenzie S."/>
            <person name="Amaro C."/>
        </authorList>
    </citation>
    <scope>NUCLEOTIDE SEQUENCE</scope>
</reference>
<evidence type="ECO:0000313" key="1">
    <source>
        <dbReference type="EMBL" id="JAH65154.1"/>
    </source>
</evidence>
<name>A0A0E9UGY5_ANGAN</name>
<dbReference type="EMBL" id="GBXM01043423">
    <property type="protein sequence ID" value="JAH65154.1"/>
    <property type="molecule type" value="Transcribed_RNA"/>
</dbReference>
<dbReference type="AlphaFoldDB" id="A0A0E9UGY5"/>
<protein>
    <submittedName>
        <fullName evidence="1">Uncharacterized protein</fullName>
    </submittedName>
</protein>
<reference evidence="1" key="1">
    <citation type="submission" date="2014-11" db="EMBL/GenBank/DDBJ databases">
        <authorList>
            <person name="Amaro Gonzalez C."/>
        </authorList>
    </citation>
    <scope>NUCLEOTIDE SEQUENCE</scope>
</reference>
<sequence>MCKFKKMFKRHYIREIQKYGVTIN</sequence>
<accession>A0A0E9UGY5</accession>
<proteinExistence type="predicted"/>